<keyword evidence="1" id="KW-0805">Transcription regulation</keyword>
<evidence type="ECO:0000256" key="3">
    <source>
        <dbReference type="ARBA" id="ARBA00023163"/>
    </source>
</evidence>
<protein>
    <submittedName>
        <fullName evidence="5">Transcriptional regulator</fullName>
    </submittedName>
</protein>
<dbReference type="PANTHER" id="PTHR46796">
    <property type="entry name" value="HTH-TYPE TRANSCRIPTIONAL ACTIVATOR RHAS-RELATED"/>
    <property type="match status" value="1"/>
</dbReference>
<feature type="domain" description="HTH araC/xylS-type" evidence="4">
    <location>
        <begin position="142"/>
        <end position="237"/>
    </location>
</feature>
<dbReference type="InterPro" id="IPR050204">
    <property type="entry name" value="AraC_XylS_family_regulators"/>
</dbReference>
<name>A0A0C1DR51_9SPHI</name>
<reference evidence="5 6" key="1">
    <citation type="submission" date="2014-10" db="EMBL/GenBank/DDBJ databases">
        <title>Pedobacter Kyungheensis.</title>
        <authorList>
            <person name="Anderson B.M."/>
            <person name="Newman J.D."/>
        </authorList>
    </citation>
    <scope>NUCLEOTIDE SEQUENCE [LARGE SCALE GENOMIC DNA]</scope>
    <source>
        <strain evidence="5 6">KACC 16221</strain>
    </source>
</reference>
<dbReference type="Pfam" id="PF20240">
    <property type="entry name" value="DUF6597"/>
    <property type="match status" value="1"/>
</dbReference>
<dbReference type="SMART" id="SM00342">
    <property type="entry name" value="HTH_ARAC"/>
    <property type="match status" value="1"/>
</dbReference>
<dbReference type="OrthoDB" id="635259at2"/>
<dbReference type="Pfam" id="PF12833">
    <property type="entry name" value="HTH_18"/>
    <property type="match status" value="1"/>
</dbReference>
<evidence type="ECO:0000259" key="4">
    <source>
        <dbReference type="PROSITE" id="PS01124"/>
    </source>
</evidence>
<evidence type="ECO:0000256" key="1">
    <source>
        <dbReference type="ARBA" id="ARBA00023015"/>
    </source>
</evidence>
<dbReference type="PROSITE" id="PS01124">
    <property type="entry name" value="HTH_ARAC_FAMILY_2"/>
    <property type="match status" value="1"/>
</dbReference>
<dbReference type="GO" id="GO:0003700">
    <property type="term" value="F:DNA-binding transcription factor activity"/>
    <property type="evidence" value="ECO:0007669"/>
    <property type="project" value="InterPro"/>
</dbReference>
<dbReference type="AlphaFoldDB" id="A0A0C1DR51"/>
<dbReference type="Proteomes" id="UP000031246">
    <property type="component" value="Unassembled WGS sequence"/>
</dbReference>
<keyword evidence="3" id="KW-0804">Transcription</keyword>
<dbReference type="InterPro" id="IPR046532">
    <property type="entry name" value="DUF6597"/>
</dbReference>
<sequence length="251" mass="28666">MSATFQYHAIKPETELAAFVESIGMFGNFSPAEKELVVLPDGRIDLFFMFTAEGGFQVLLMGLETSSDMRVVPAGMYAYAVSFTPLGLEYILDIPIADILNSAKVLPAGFWDNKPAWFENLETFNRHAIQKIHSLLRSKVDERKRKLFELIYASQGELSVNEIADQIGWSSRQINRYFNAQFGLPLKAYCDILRFRKSLEHIAVGKLFPELDFTDQSHFIREIKKYAGALPKELSKNKNDRFILLSVLKQR</sequence>
<evidence type="ECO:0000313" key="5">
    <source>
        <dbReference type="EMBL" id="KIA96540.1"/>
    </source>
</evidence>
<comment type="caution">
    <text evidence="5">The sequence shown here is derived from an EMBL/GenBank/DDBJ whole genome shotgun (WGS) entry which is preliminary data.</text>
</comment>
<dbReference type="InterPro" id="IPR018060">
    <property type="entry name" value="HTH_AraC"/>
</dbReference>
<dbReference type="EMBL" id="JSYN01000002">
    <property type="protein sequence ID" value="KIA96540.1"/>
    <property type="molecule type" value="Genomic_DNA"/>
</dbReference>
<evidence type="ECO:0000313" key="6">
    <source>
        <dbReference type="Proteomes" id="UP000031246"/>
    </source>
</evidence>
<dbReference type="GO" id="GO:0043565">
    <property type="term" value="F:sequence-specific DNA binding"/>
    <property type="evidence" value="ECO:0007669"/>
    <property type="project" value="InterPro"/>
</dbReference>
<dbReference type="Gene3D" id="1.10.10.60">
    <property type="entry name" value="Homeodomain-like"/>
    <property type="match status" value="1"/>
</dbReference>
<accession>A0A0C1DR51</accession>
<keyword evidence="2" id="KW-0238">DNA-binding</keyword>
<evidence type="ECO:0000256" key="2">
    <source>
        <dbReference type="ARBA" id="ARBA00023125"/>
    </source>
</evidence>
<keyword evidence="6" id="KW-1185">Reference proteome</keyword>
<dbReference type="RefSeq" id="WP_039471158.1">
    <property type="nucleotide sequence ID" value="NZ_JSYN01000002.1"/>
</dbReference>
<organism evidence="5 6">
    <name type="scientific">Pedobacter kyungheensis</name>
    <dbReference type="NCBI Taxonomy" id="1069985"/>
    <lineage>
        <taxon>Bacteria</taxon>
        <taxon>Pseudomonadati</taxon>
        <taxon>Bacteroidota</taxon>
        <taxon>Sphingobacteriia</taxon>
        <taxon>Sphingobacteriales</taxon>
        <taxon>Sphingobacteriaceae</taxon>
        <taxon>Pedobacter</taxon>
    </lineage>
</organism>
<gene>
    <name evidence="5" type="ORF">OC25_01990</name>
</gene>
<proteinExistence type="predicted"/>